<comment type="PTM">
    <text evidence="11">Upon Fe-S cluster removal intramolecular disulfide bonds are formed.</text>
</comment>
<feature type="domain" description="4Fe-4S Wbl-type" evidence="12">
    <location>
        <begin position="15"/>
        <end position="71"/>
    </location>
</feature>
<comment type="subcellular location">
    <subcellularLocation>
        <location evidence="1 11">Cytoplasm</location>
    </subcellularLocation>
</comment>
<keyword evidence="7 11" id="KW-0805">Transcription regulation</keyword>
<comment type="caution">
    <text evidence="13">The sequence shown here is derived from an EMBL/GenBank/DDBJ whole genome shotgun (WGS) entry which is preliminary data.</text>
</comment>
<comment type="similarity">
    <text evidence="2 11">Belongs to the WhiB family.</text>
</comment>
<dbReference type="EMBL" id="JABZGF010000236">
    <property type="protein sequence ID" value="MBF0966887.1"/>
    <property type="molecule type" value="Genomic_DNA"/>
</dbReference>
<accession>A0A929RPS6</accession>
<dbReference type="HAMAP" id="MF_01479">
    <property type="entry name" value="WhiB"/>
    <property type="match status" value="1"/>
</dbReference>
<gene>
    <name evidence="11" type="primary">whiB</name>
    <name evidence="13" type="ORF">HXK09_07015</name>
</gene>
<dbReference type="GO" id="GO:0045892">
    <property type="term" value="P:negative regulation of DNA-templated transcription"/>
    <property type="evidence" value="ECO:0007669"/>
    <property type="project" value="TreeGrafter"/>
</dbReference>
<evidence type="ECO:0000256" key="5">
    <source>
        <dbReference type="ARBA" id="ARBA00023004"/>
    </source>
</evidence>
<dbReference type="GO" id="GO:0003677">
    <property type="term" value="F:DNA binding"/>
    <property type="evidence" value="ECO:0007669"/>
    <property type="project" value="UniProtKB-UniRule"/>
</dbReference>
<evidence type="ECO:0000313" key="14">
    <source>
        <dbReference type="Proteomes" id="UP000759246"/>
    </source>
</evidence>
<evidence type="ECO:0000259" key="12">
    <source>
        <dbReference type="PROSITE" id="PS51674"/>
    </source>
</evidence>
<dbReference type="RefSeq" id="WP_418912164.1">
    <property type="nucleotide sequence ID" value="NZ_CBDFBV010000005.1"/>
</dbReference>
<keyword evidence="4 11" id="KW-0479">Metal-binding</keyword>
<dbReference type="GO" id="GO:0046872">
    <property type="term" value="F:metal ion binding"/>
    <property type="evidence" value="ECO:0007669"/>
    <property type="project" value="UniProtKB-KW"/>
</dbReference>
<dbReference type="Proteomes" id="UP000759246">
    <property type="component" value="Unassembled WGS sequence"/>
</dbReference>
<feature type="binding site" evidence="11">
    <location>
        <position position="41"/>
    </location>
    <ligand>
        <name>[4Fe-4S] cluster</name>
        <dbReference type="ChEBI" id="CHEBI:49883"/>
    </ligand>
</feature>
<keyword evidence="6 11" id="KW-0411">Iron-sulfur</keyword>
<sequence length="119" mass="13688">MPSHGDDQSWVARALCASIEPDALFVQGASQRQIRMRCYECEVRLECLADALESEANYGVWGGLTERERRAILRHYPHAEDWLEWLRSSDEPLARELRSPRVPKILSYVRPLMAGKMTS</sequence>
<dbReference type="GO" id="GO:0005737">
    <property type="term" value="C:cytoplasm"/>
    <property type="evidence" value="ECO:0007669"/>
    <property type="project" value="UniProtKB-SubCell"/>
</dbReference>
<dbReference type="InterPro" id="IPR003482">
    <property type="entry name" value="Whib"/>
</dbReference>
<evidence type="ECO:0000256" key="2">
    <source>
        <dbReference type="ARBA" id="ARBA00006597"/>
    </source>
</evidence>
<evidence type="ECO:0000256" key="4">
    <source>
        <dbReference type="ARBA" id="ARBA00022723"/>
    </source>
</evidence>
<evidence type="ECO:0000256" key="10">
    <source>
        <dbReference type="ARBA" id="ARBA00023163"/>
    </source>
</evidence>
<feature type="binding site" evidence="11">
    <location>
        <position position="16"/>
    </location>
    <ligand>
        <name>[4Fe-4S] cluster</name>
        <dbReference type="ChEBI" id="CHEBI:49883"/>
    </ligand>
</feature>
<keyword evidence="9 11" id="KW-1015">Disulfide bond</keyword>
<dbReference type="InterPro" id="IPR034768">
    <property type="entry name" value="4FE4S_WBL"/>
</dbReference>
<dbReference type="PROSITE" id="PS51674">
    <property type="entry name" value="4FE4S_WBL"/>
    <property type="match status" value="1"/>
</dbReference>
<organism evidence="13 14">
    <name type="scientific">Actinomyces bouchesdurhonensis</name>
    <dbReference type="NCBI Taxonomy" id="1852361"/>
    <lineage>
        <taxon>Bacteria</taxon>
        <taxon>Bacillati</taxon>
        <taxon>Actinomycetota</taxon>
        <taxon>Actinomycetes</taxon>
        <taxon>Actinomycetales</taxon>
        <taxon>Actinomycetaceae</taxon>
        <taxon>Actinomyces</taxon>
    </lineage>
</organism>
<evidence type="ECO:0000256" key="8">
    <source>
        <dbReference type="ARBA" id="ARBA00023125"/>
    </source>
</evidence>
<comment type="cofactor">
    <cofactor evidence="11">
        <name>[4Fe-4S] cluster</name>
        <dbReference type="ChEBI" id="CHEBI:49883"/>
    </cofactor>
    <text evidence="11">Binds 1 [4Fe-4S] cluster per subunit. Following nitrosylation of the [4Fe-4S] cluster binds 1 [4Fe-8(NO)] cluster per subunit.</text>
</comment>
<comment type="function">
    <text evidence="11">Acts as a transcriptional regulator. Probably redox-responsive. The apo- but not holo-form probably binds DNA.</text>
</comment>
<keyword evidence="3 11" id="KW-0004">4Fe-4S</keyword>
<reference evidence="13" key="1">
    <citation type="submission" date="2020-04" db="EMBL/GenBank/DDBJ databases">
        <title>Deep metagenomics examines the oral microbiome during advanced dental caries in children, revealing novel taxa and co-occurrences with host molecules.</title>
        <authorList>
            <person name="Baker J.L."/>
            <person name="Morton J.T."/>
            <person name="Dinis M."/>
            <person name="Alvarez R."/>
            <person name="Tran N.C."/>
            <person name="Knight R."/>
            <person name="Edlund A."/>
        </authorList>
    </citation>
    <scope>NUCLEOTIDE SEQUENCE</scope>
    <source>
        <strain evidence="13">JCVI_30_bin.13</strain>
    </source>
</reference>
<dbReference type="AlphaFoldDB" id="A0A929RPS6"/>
<proteinExistence type="inferred from homology"/>
<evidence type="ECO:0000256" key="11">
    <source>
        <dbReference type="HAMAP-Rule" id="MF_01479"/>
    </source>
</evidence>
<keyword evidence="10 11" id="KW-0804">Transcription</keyword>
<dbReference type="GO" id="GO:0047134">
    <property type="term" value="F:protein-disulfide reductase [NAD(P)H] activity"/>
    <property type="evidence" value="ECO:0007669"/>
    <property type="project" value="TreeGrafter"/>
</dbReference>
<dbReference type="PANTHER" id="PTHR38839">
    <property type="entry name" value="TRANSCRIPTIONAL REGULATOR WHID-RELATED"/>
    <property type="match status" value="1"/>
</dbReference>
<dbReference type="PANTHER" id="PTHR38839:SF7">
    <property type="entry name" value="TRANSCRIPTIONAL REGULATOR WHIB4"/>
    <property type="match status" value="1"/>
</dbReference>
<feature type="binding site" evidence="11">
    <location>
        <position position="38"/>
    </location>
    <ligand>
        <name>[4Fe-4S] cluster</name>
        <dbReference type="ChEBI" id="CHEBI:49883"/>
    </ligand>
</feature>
<dbReference type="GO" id="GO:0051539">
    <property type="term" value="F:4 iron, 4 sulfur cluster binding"/>
    <property type="evidence" value="ECO:0007669"/>
    <property type="project" value="UniProtKB-UniRule"/>
</dbReference>
<dbReference type="Pfam" id="PF02467">
    <property type="entry name" value="Whib"/>
    <property type="match status" value="1"/>
</dbReference>
<evidence type="ECO:0000256" key="7">
    <source>
        <dbReference type="ARBA" id="ARBA00023015"/>
    </source>
</evidence>
<feature type="binding site" evidence="11">
    <location>
        <position position="47"/>
    </location>
    <ligand>
        <name>[4Fe-4S] cluster</name>
        <dbReference type="ChEBI" id="CHEBI:49883"/>
    </ligand>
</feature>
<name>A0A929RPS6_9ACTO</name>
<keyword evidence="5 11" id="KW-0408">Iron</keyword>
<dbReference type="GO" id="GO:0045454">
    <property type="term" value="P:cell redox homeostasis"/>
    <property type="evidence" value="ECO:0007669"/>
    <property type="project" value="TreeGrafter"/>
</dbReference>
<comment type="PTM">
    <text evidence="11">The Fe-S cluster can be nitrosylated by nitric oxide (NO).</text>
</comment>
<keyword evidence="8 11" id="KW-0238">DNA-binding</keyword>
<evidence type="ECO:0000256" key="6">
    <source>
        <dbReference type="ARBA" id="ARBA00023014"/>
    </source>
</evidence>
<protein>
    <recommendedName>
        <fullName evidence="11">Transcriptional regulator WhiB</fullName>
    </recommendedName>
</protein>
<evidence type="ECO:0000256" key="9">
    <source>
        <dbReference type="ARBA" id="ARBA00023157"/>
    </source>
</evidence>
<evidence type="ECO:0000256" key="1">
    <source>
        <dbReference type="ARBA" id="ARBA00004496"/>
    </source>
</evidence>
<keyword evidence="11" id="KW-0963">Cytoplasm</keyword>
<evidence type="ECO:0000313" key="13">
    <source>
        <dbReference type="EMBL" id="MBF0966887.1"/>
    </source>
</evidence>
<evidence type="ECO:0000256" key="3">
    <source>
        <dbReference type="ARBA" id="ARBA00022485"/>
    </source>
</evidence>
<dbReference type="GO" id="GO:0035731">
    <property type="term" value="F:dinitrosyl-iron complex binding"/>
    <property type="evidence" value="ECO:0007669"/>
    <property type="project" value="UniProtKB-UniRule"/>
</dbReference>